<dbReference type="EMBL" id="JBEAFC010000008">
    <property type="protein sequence ID" value="KAL1543690.1"/>
    <property type="molecule type" value="Genomic_DNA"/>
</dbReference>
<proteinExistence type="predicted"/>
<protein>
    <recommendedName>
        <fullName evidence="4">DDE Tnp4 domain-containing protein</fullName>
    </recommendedName>
</protein>
<accession>A0ABD1GHT2</accession>
<keyword evidence="1" id="KW-0812">Transmembrane</keyword>
<comment type="caution">
    <text evidence="2">The sequence shown here is derived from an EMBL/GenBank/DDBJ whole genome shotgun (WGS) entry which is preliminary data.</text>
</comment>
<keyword evidence="1" id="KW-0472">Membrane</keyword>
<keyword evidence="1" id="KW-1133">Transmembrane helix</keyword>
<dbReference type="AlphaFoldDB" id="A0ABD1GHT2"/>
<name>A0ABD1GHT2_SALDI</name>
<evidence type="ECO:0000313" key="2">
    <source>
        <dbReference type="EMBL" id="KAL1543690.1"/>
    </source>
</evidence>
<dbReference type="Proteomes" id="UP001567538">
    <property type="component" value="Unassembled WGS sequence"/>
</dbReference>
<organism evidence="2 3">
    <name type="scientific">Salvia divinorum</name>
    <name type="common">Maria pastora</name>
    <name type="synonym">Diviner's sage</name>
    <dbReference type="NCBI Taxonomy" id="28513"/>
    <lineage>
        <taxon>Eukaryota</taxon>
        <taxon>Viridiplantae</taxon>
        <taxon>Streptophyta</taxon>
        <taxon>Embryophyta</taxon>
        <taxon>Tracheophyta</taxon>
        <taxon>Spermatophyta</taxon>
        <taxon>Magnoliopsida</taxon>
        <taxon>eudicotyledons</taxon>
        <taxon>Gunneridae</taxon>
        <taxon>Pentapetalae</taxon>
        <taxon>asterids</taxon>
        <taxon>lamiids</taxon>
        <taxon>Lamiales</taxon>
        <taxon>Lamiaceae</taxon>
        <taxon>Nepetoideae</taxon>
        <taxon>Mentheae</taxon>
        <taxon>Salviinae</taxon>
        <taxon>Salvia</taxon>
        <taxon>Salvia subgen. Calosphace</taxon>
    </lineage>
</organism>
<evidence type="ECO:0000256" key="1">
    <source>
        <dbReference type="SAM" id="Phobius"/>
    </source>
</evidence>
<evidence type="ECO:0008006" key="4">
    <source>
        <dbReference type="Google" id="ProtNLM"/>
    </source>
</evidence>
<gene>
    <name evidence="2" type="ORF">AAHA92_20632</name>
</gene>
<keyword evidence="3" id="KW-1185">Reference proteome</keyword>
<reference evidence="2 3" key="1">
    <citation type="submission" date="2024-06" db="EMBL/GenBank/DDBJ databases">
        <title>A chromosome level genome sequence of Diviner's sage (Salvia divinorum).</title>
        <authorList>
            <person name="Ford S.A."/>
            <person name="Ro D.-K."/>
            <person name="Ness R.W."/>
            <person name="Phillips M.A."/>
        </authorList>
    </citation>
    <scope>NUCLEOTIDE SEQUENCE [LARGE SCALE GENOMIC DNA]</scope>
    <source>
        <strain evidence="2">SAF-2024a</strain>
        <tissue evidence="2">Leaf</tissue>
    </source>
</reference>
<feature type="transmembrane region" description="Helical" evidence="1">
    <location>
        <begin position="12"/>
        <end position="31"/>
    </location>
</feature>
<evidence type="ECO:0000313" key="3">
    <source>
        <dbReference type="Proteomes" id="UP001567538"/>
    </source>
</evidence>
<sequence length="149" mass="17225">MEYADGLSSEALAVIIFDIIVYINCALRVAYMHMRIRAQVRRLTRLVGLIDKACIDNLQMDMNCFGRLCVILRERGGLDDDDQCQDWRWKWFPDFLGALDGTYINVLVESEDKPQYRTRKGDTRVLRAAVTRPRGIKVPKGQYYLCDNG</sequence>